<dbReference type="EMBL" id="JBHRSM010000025">
    <property type="protein sequence ID" value="MFC3087599.1"/>
    <property type="molecule type" value="Genomic_DNA"/>
</dbReference>
<name>A0ABV7DZZ1_9RHOB</name>
<proteinExistence type="predicted"/>
<gene>
    <name evidence="2" type="ORF">ACFOD6_16245</name>
</gene>
<feature type="compositionally biased region" description="Acidic residues" evidence="1">
    <location>
        <begin position="56"/>
        <end position="66"/>
    </location>
</feature>
<sequence>MTGKTSEDLVQAEAELLSAGIALQEQGLALLLAEMQALKGVMSGSVPLAEPKTDAETEADFDNMPV</sequence>
<protein>
    <recommendedName>
        <fullName evidence="4">IS66 family transposase</fullName>
    </recommendedName>
</protein>
<keyword evidence="3" id="KW-1185">Reference proteome</keyword>
<evidence type="ECO:0008006" key="4">
    <source>
        <dbReference type="Google" id="ProtNLM"/>
    </source>
</evidence>
<accession>A0ABV7DZZ1</accession>
<evidence type="ECO:0000313" key="2">
    <source>
        <dbReference type="EMBL" id="MFC3087599.1"/>
    </source>
</evidence>
<dbReference type="Proteomes" id="UP001595445">
    <property type="component" value="Unassembled WGS sequence"/>
</dbReference>
<dbReference type="RefSeq" id="WP_197641483.1">
    <property type="nucleotide sequence ID" value="NZ_JAEACP010000001.1"/>
</dbReference>
<comment type="caution">
    <text evidence="2">The sequence shown here is derived from an EMBL/GenBank/DDBJ whole genome shotgun (WGS) entry which is preliminary data.</text>
</comment>
<organism evidence="2 3">
    <name type="scientific">Tabrizicola soli</name>
    <dbReference type="NCBI Taxonomy" id="2185115"/>
    <lineage>
        <taxon>Bacteria</taxon>
        <taxon>Pseudomonadati</taxon>
        <taxon>Pseudomonadota</taxon>
        <taxon>Alphaproteobacteria</taxon>
        <taxon>Rhodobacterales</taxon>
        <taxon>Paracoccaceae</taxon>
        <taxon>Tabrizicola</taxon>
    </lineage>
</organism>
<evidence type="ECO:0000256" key="1">
    <source>
        <dbReference type="SAM" id="MobiDB-lite"/>
    </source>
</evidence>
<reference evidence="3" key="1">
    <citation type="journal article" date="2019" name="Int. J. Syst. Evol. Microbiol.">
        <title>The Global Catalogue of Microorganisms (GCM) 10K type strain sequencing project: providing services to taxonomists for standard genome sequencing and annotation.</title>
        <authorList>
            <consortium name="The Broad Institute Genomics Platform"/>
            <consortium name="The Broad Institute Genome Sequencing Center for Infectious Disease"/>
            <person name="Wu L."/>
            <person name="Ma J."/>
        </authorList>
    </citation>
    <scope>NUCLEOTIDE SEQUENCE [LARGE SCALE GENOMIC DNA]</scope>
    <source>
        <strain evidence="3">KCTC 62102</strain>
    </source>
</reference>
<evidence type="ECO:0000313" key="3">
    <source>
        <dbReference type="Proteomes" id="UP001595445"/>
    </source>
</evidence>
<feature type="region of interest" description="Disordered" evidence="1">
    <location>
        <begin position="46"/>
        <end position="66"/>
    </location>
</feature>